<evidence type="ECO:0000313" key="3">
    <source>
        <dbReference type="Proteomes" id="UP000192656"/>
    </source>
</evidence>
<protein>
    <submittedName>
        <fullName evidence="2">Toxin ParE1/3/4</fullName>
    </submittedName>
</protein>
<proteinExistence type="predicted"/>
<keyword evidence="3" id="KW-1185">Reference proteome</keyword>
<dbReference type="Gene3D" id="3.30.2310.20">
    <property type="entry name" value="RelE-like"/>
    <property type="match status" value="1"/>
</dbReference>
<evidence type="ECO:0000256" key="1">
    <source>
        <dbReference type="ARBA" id="ARBA00022649"/>
    </source>
</evidence>
<keyword evidence="1" id="KW-1277">Toxin-antitoxin system</keyword>
<dbReference type="InterPro" id="IPR007712">
    <property type="entry name" value="RelE/ParE_toxin"/>
</dbReference>
<dbReference type="RefSeq" id="WP_084409303.1">
    <property type="nucleotide sequence ID" value="NZ_FWXR01000004.1"/>
</dbReference>
<dbReference type="Proteomes" id="UP000192656">
    <property type="component" value="Unassembled WGS sequence"/>
</dbReference>
<dbReference type="Pfam" id="PF05016">
    <property type="entry name" value="ParE_toxin"/>
    <property type="match status" value="1"/>
</dbReference>
<dbReference type="InterPro" id="IPR035093">
    <property type="entry name" value="RelE/ParE_toxin_dom_sf"/>
</dbReference>
<dbReference type="STRING" id="937218.SAMN06297251_104180"/>
<name>A0A1W2AI04_9HYPH</name>
<organism evidence="2 3">
    <name type="scientific">Fulvimarina manganoxydans</name>
    <dbReference type="NCBI Taxonomy" id="937218"/>
    <lineage>
        <taxon>Bacteria</taxon>
        <taxon>Pseudomonadati</taxon>
        <taxon>Pseudomonadota</taxon>
        <taxon>Alphaproteobacteria</taxon>
        <taxon>Hyphomicrobiales</taxon>
        <taxon>Aurantimonadaceae</taxon>
        <taxon>Fulvimarina</taxon>
    </lineage>
</organism>
<reference evidence="2 3" key="1">
    <citation type="submission" date="2017-04" db="EMBL/GenBank/DDBJ databases">
        <authorList>
            <person name="Afonso C.L."/>
            <person name="Miller P.J."/>
            <person name="Scott M.A."/>
            <person name="Spackman E."/>
            <person name="Goraichik I."/>
            <person name="Dimitrov K.M."/>
            <person name="Suarez D.L."/>
            <person name="Swayne D.E."/>
        </authorList>
    </citation>
    <scope>NUCLEOTIDE SEQUENCE [LARGE SCALE GENOMIC DNA]</scope>
    <source>
        <strain evidence="2 3">CGMCC 1.10972</strain>
    </source>
</reference>
<gene>
    <name evidence="2" type="ORF">SAMN06297251_104180</name>
</gene>
<accession>A0A1W2AI04</accession>
<sequence>MKQLPVFLTAVAIDSLSSIAHFIADKTGSLDVALSFVDRIEQRCRKIGDAPTGGRLRSDLGPNIRTVPFENRAVILYRVENESVEIIDILYRGRQYVAGD</sequence>
<dbReference type="EMBL" id="FWXR01000004">
    <property type="protein sequence ID" value="SMC60132.1"/>
    <property type="molecule type" value="Genomic_DNA"/>
</dbReference>
<dbReference type="AlphaFoldDB" id="A0A1W2AI04"/>
<dbReference type="OrthoDB" id="9814952at2"/>
<evidence type="ECO:0000313" key="2">
    <source>
        <dbReference type="EMBL" id="SMC60132.1"/>
    </source>
</evidence>